<keyword evidence="1" id="KW-0732">Signal</keyword>
<accession>A0ABX6MCP5</accession>
<protein>
    <submittedName>
        <fullName evidence="2">Atrophin-1 multi-domain protein</fullName>
    </submittedName>
</protein>
<sequence length="478" mass="50339">MFTNKTTPASRRLLKVLTCSVLSVAVLNAVAQTASPAATPAFGTFNRLFAADSLWNSRPINPVLGTFVIPKSSYYPIVAAGATSSALFLAKATDGPVTISGITGTAGVADPDSQNSRVVTVPRWPANVVPTSNDDQEADIYDPVTNIVHSFWGLRLVSGKWYAKLYAWSDAKGSGFGDPAHYYQGSRAAGVIPLAGMIRATEVNDGQPYYSHALAMSMTYNGLSGKTPYIYPATSADINAASTNTGEIPQGALLMLPANYDTSKIANLALRKVAETLKRYGAYVVDRNDGTPFAIHVEGGVKYDLHNGGWDNAVAAELDRMRANLRQVVSASSWVDGNGQPMTPKAVAPANQLSMRGPWTRYSGTAIGTYDTITQSLNFPAAATQTVMVNGNSSGINKVVWGKVAPGTAQKFTVTATGGAKLKMQVYSGGTVVSDTGALGDKASARVTWPATGGWFVLTAYSGVNQASTLRATLTPTQ</sequence>
<organism evidence="2 3">
    <name type="scientific">Duganella dendranthematis</name>
    <dbReference type="NCBI Taxonomy" id="2728021"/>
    <lineage>
        <taxon>Bacteria</taxon>
        <taxon>Pseudomonadati</taxon>
        <taxon>Pseudomonadota</taxon>
        <taxon>Betaproteobacteria</taxon>
        <taxon>Burkholderiales</taxon>
        <taxon>Oxalobacteraceae</taxon>
        <taxon>Telluria group</taxon>
        <taxon>Duganella</taxon>
    </lineage>
</organism>
<name>A0ABX6MCP5_9BURK</name>
<evidence type="ECO:0000313" key="2">
    <source>
        <dbReference type="EMBL" id="QJD92083.1"/>
    </source>
</evidence>
<feature type="signal peptide" evidence="1">
    <location>
        <begin position="1"/>
        <end position="31"/>
    </location>
</feature>
<keyword evidence="3" id="KW-1185">Reference proteome</keyword>
<dbReference type="Proteomes" id="UP000503117">
    <property type="component" value="Chromosome"/>
</dbReference>
<evidence type="ECO:0000313" key="3">
    <source>
        <dbReference type="Proteomes" id="UP000503117"/>
    </source>
</evidence>
<proteinExistence type="predicted"/>
<dbReference type="EMBL" id="CP051684">
    <property type="protein sequence ID" value="QJD92083.1"/>
    <property type="molecule type" value="Genomic_DNA"/>
</dbReference>
<gene>
    <name evidence="2" type="ORF">HH213_19480</name>
</gene>
<feature type="chain" id="PRO_5047427136" evidence="1">
    <location>
        <begin position="32"/>
        <end position="478"/>
    </location>
</feature>
<dbReference type="RefSeq" id="WP_169113334.1">
    <property type="nucleotide sequence ID" value="NZ_CP051684.1"/>
</dbReference>
<evidence type="ECO:0000256" key="1">
    <source>
        <dbReference type="SAM" id="SignalP"/>
    </source>
</evidence>
<reference evidence="2 3" key="1">
    <citation type="submission" date="2020-04" db="EMBL/GenBank/DDBJ databases">
        <title>Genome sequencing of novel species.</title>
        <authorList>
            <person name="Heo J."/>
            <person name="Kim S.-J."/>
            <person name="Kim J.-S."/>
            <person name="Hong S.-B."/>
            <person name="Kwon S.-W."/>
        </authorList>
    </citation>
    <scope>NUCLEOTIDE SEQUENCE [LARGE SCALE GENOMIC DNA]</scope>
    <source>
        <strain evidence="2 3">AF9R3</strain>
    </source>
</reference>